<organism evidence="1 2">
    <name type="scientific">Eumeta variegata</name>
    <name type="common">Bagworm moth</name>
    <name type="synonym">Eumeta japonica</name>
    <dbReference type="NCBI Taxonomy" id="151549"/>
    <lineage>
        <taxon>Eukaryota</taxon>
        <taxon>Metazoa</taxon>
        <taxon>Ecdysozoa</taxon>
        <taxon>Arthropoda</taxon>
        <taxon>Hexapoda</taxon>
        <taxon>Insecta</taxon>
        <taxon>Pterygota</taxon>
        <taxon>Neoptera</taxon>
        <taxon>Endopterygota</taxon>
        <taxon>Lepidoptera</taxon>
        <taxon>Glossata</taxon>
        <taxon>Ditrysia</taxon>
        <taxon>Tineoidea</taxon>
        <taxon>Psychidae</taxon>
        <taxon>Oiketicinae</taxon>
        <taxon>Eumeta</taxon>
    </lineage>
</organism>
<accession>A0A4C1V6H9</accession>
<evidence type="ECO:0000313" key="2">
    <source>
        <dbReference type="Proteomes" id="UP000299102"/>
    </source>
</evidence>
<gene>
    <name evidence="1" type="ORF">EVAR_28254_1</name>
</gene>
<dbReference type="Proteomes" id="UP000299102">
    <property type="component" value="Unassembled WGS sequence"/>
</dbReference>
<keyword evidence="2" id="KW-1185">Reference proteome</keyword>
<dbReference type="EMBL" id="BGZK01000284">
    <property type="protein sequence ID" value="GBP34120.1"/>
    <property type="molecule type" value="Genomic_DNA"/>
</dbReference>
<protein>
    <submittedName>
        <fullName evidence="1">Uncharacterized protein</fullName>
    </submittedName>
</protein>
<evidence type="ECO:0000313" key="1">
    <source>
        <dbReference type="EMBL" id="GBP34120.1"/>
    </source>
</evidence>
<name>A0A4C1V6H9_EUMVA</name>
<comment type="caution">
    <text evidence="1">The sequence shown here is derived from an EMBL/GenBank/DDBJ whole genome shotgun (WGS) entry which is preliminary data.</text>
</comment>
<sequence length="89" mass="10002">MFLKLERIRQQHPEPARYRRARRIIESALGLYLELISSNLIDCPEDSLRSSGLVCVNLQSAELYSVAGSRCSEAIRAELLSWLAAVISP</sequence>
<proteinExistence type="predicted"/>
<dbReference type="AlphaFoldDB" id="A0A4C1V6H9"/>
<reference evidence="1 2" key="1">
    <citation type="journal article" date="2019" name="Commun. Biol.">
        <title>The bagworm genome reveals a unique fibroin gene that provides high tensile strength.</title>
        <authorList>
            <person name="Kono N."/>
            <person name="Nakamura H."/>
            <person name="Ohtoshi R."/>
            <person name="Tomita M."/>
            <person name="Numata K."/>
            <person name="Arakawa K."/>
        </authorList>
    </citation>
    <scope>NUCLEOTIDE SEQUENCE [LARGE SCALE GENOMIC DNA]</scope>
</reference>